<keyword evidence="1" id="KW-0678">Repressor</keyword>
<dbReference type="PANTHER" id="PTHR30204:SF69">
    <property type="entry name" value="MERR-FAMILY TRANSCRIPTIONAL REGULATOR"/>
    <property type="match status" value="1"/>
</dbReference>
<dbReference type="Gene3D" id="1.10.1240.10">
    <property type="entry name" value="Methionine synthase domain"/>
    <property type="match status" value="1"/>
</dbReference>
<dbReference type="SUPFAM" id="SSF46955">
    <property type="entry name" value="Putative DNA-binding domain"/>
    <property type="match status" value="1"/>
</dbReference>
<dbReference type="InterPro" id="IPR000551">
    <property type="entry name" value="MerR-type_HTH_dom"/>
</dbReference>
<dbReference type="PANTHER" id="PTHR30204">
    <property type="entry name" value="REDOX-CYCLING DRUG-SENSING TRANSCRIPTIONAL ACTIVATOR SOXR"/>
    <property type="match status" value="1"/>
</dbReference>
<organism evidence="6 7">
    <name type="scientific">Patiriisocius marinistellae</name>
    <dbReference type="NCBI Taxonomy" id="2494560"/>
    <lineage>
        <taxon>Bacteria</taxon>
        <taxon>Pseudomonadati</taxon>
        <taxon>Bacteroidota</taxon>
        <taxon>Flavobacteriia</taxon>
        <taxon>Flavobacteriales</taxon>
        <taxon>Flavobacteriaceae</taxon>
        <taxon>Patiriisocius</taxon>
    </lineage>
</organism>
<dbReference type="SMART" id="SM00422">
    <property type="entry name" value="HTH_MERR"/>
    <property type="match status" value="1"/>
</dbReference>
<dbReference type="InterPro" id="IPR003759">
    <property type="entry name" value="Cbl-bd_cap"/>
</dbReference>
<reference evidence="6 7" key="1">
    <citation type="submission" date="2019-08" db="EMBL/GenBank/DDBJ databases">
        <title>Ulvibacter marinistellae sp. nov., isolated from a starfish, Patiria pectinifera.</title>
        <authorList>
            <person name="Kawano K."/>
            <person name="Ushijima N."/>
            <person name="Kihara M."/>
            <person name="Itoh H."/>
        </authorList>
    </citation>
    <scope>NUCLEOTIDE SEQUENCE [LARGE SCALE GENOMIC DNA]</scope>
    <source>
        <strain evidence="6 7">KK4</strain>
    </source>
</reference>
<proteinExistence type="predicted"/>
<dbReference type="Gene3D" id="1.10.1660.10">
    <property type="match status" value="1"/>
</dbReference>
<dbReference type="InterPro" id="IPR009061">
    <property type="entry name" value="DNA-bd_dom_put_sf"/>
</dbReference>
<keyword evidence="4" id="KW-0804">Transcription</keyword>
<dbReference type="Pfam" id="PF02607">
    <property type="entry name" value="B12-binding_2"/>
    <property type="match status" value="1"/>
</dbReference>
<evidence type="ECO:0000256" key="4">
    <source>
        <dbReference type="ARBA" id="ARBA00023163"/>
    </source>
</evidence>
<dbReference type="EMBL" id="BKCF01000004">
    <property type="protein sequence ID" value="GEQ86713.1"/>
    <property type="molecule type" value="Genomic_DNA"/>
</dbReference>
<dbReference type="PROSITE" id="PS50937">
    <property type="entry name" value="HTH_MERR_2"/>
    <property type="match status" value="1"/>
</dbReference>
<gene>
    <name evidence="6" type="ORF">ULMS_22210</name>
</gene>
<feature type="domain" description="HTH merR-type" evidence="5">
    <location>
        <begin position="6"/>
        <end position="75"/>
    </location>
</feature>
<dbReference type="RefSeq" id="WP_151894636.1">
    <property type="nucleotide sequence ID" value="NZ_BKCF01000004.1"/>
</dbReference>
<name>A0A5J4FXD3_9FLAO</name>
<accession>A0A5J4FXD3</accession>
<protein>
    <submittedName>
        <fullName evidence="6">MerR family transcriptional regulator</fullName>
    </submittedName>
</protein>
<evidence type="ECO:0000256" key="1">
    <source>
        <dbReference type="ARBA" id="ARBA00022491"/>
    </source>
</evidence>
<evidence type="ECO:0000259" key="5">
    <source>
        <dbReference type="PROSITE" id="PS50937"/>
    </source>
</evidence>
<comment type="caution">
    <text evidence="6">The sequence shown here is derived from an EMBL/GenBank/DDBJ whole genome shotgun (WGS) entry which is preliminary data.</text>
</comment>
<dbReference type="Gene3D" id="3.40.50.280">
    <property type="entry name" value="Cobalamin-binding domain"/>
    <property type="match status" value="1"/>
</dbReference>
<dbReference type="Proteomes" id="UP000326994">
    <property type="component" value="Unassembled WGS sequence"/>
</dbReference>
<dbReference type="CDD" id="cd01104">
    <property type="entry name" value="HTH_MlrA-CarA"/>
    <property type="match status" value="1"/>
</dbReference>
<evidence type="ECO:0000313" key="7">
    <source>
        <dbReference type="Proteomes" id="UP000326994"/>
    </source>
</evidence>
<evidence type="ECO:0000256" key="2">
    <source>
        <dbReference type="ARBA" id="ARBA00023015"/>
    </source>
</evidence>
<dbReference type="InterPro" id="IPR047057">
    <property type="entry name" value="MerR_fam"/>
</dbReference>
<dbReference type="OrthoDB" id="9800334at2"/>
<dbReference type="AlphaFoldDB" id="A0A5J4FXD3"/>
<dbReference type="Pfam" id="PF13411">
    <property type="entry name" value="MerR_1"/>
    <property type="match status" value="1"/>
</dbReference>
<keyword evidence="2" id="KW-0805">Transcription regulation</keyword>
<keyword evidence="3" id="KW-0238">DNA-binding</keyword>
<keyword evidence="7" id="KW-1185">Reference proteome</keyword>
<dbReference type="GO" id="GO:0003700">
    <property type="term" value="F:DNA-binding transcription factor activity"/>
    <property type="evidence" value="ECO:0007669"/>
    <property type="project" value="InterPro"/>
</dbReference>
<sequence length="305" mass="35789">MSIKTHFSIKDLENLSGVKAHTIRIWEKRYHLLNPDRTETNIRIYDLDNLKRLLDITFLYEEGYKISKIAKYDVHEIKNIIANSAGNNHNQFAKTSFKNAMLNFDSNLFNTTYTALLKEMDFQKLFFEVFIPFLEEVGILWHTNTIDISHERFIAELIKRKTILHIENQKGQYKINDKDLVFCLFTPLNEMHDLGLLYTNFELEKANIQTIYLGPNTPLESLPLQLSDTKEVIFISYNTLKPVTEDMYDYFSKYQELTNKKKSATLWVMGPKAKCIDTSKIPENIKPILTFEDFKLSLAQIKNEH</sequence>
<evidence type="ECO:0000256" key="3">
    <source>
        <dbReference type="ARBA" id="ARBA00023125"/>
    </source>
</evidence>
<evidence type="ECO:0000313" key="6">
    <source>
        <dbReference type="EMBL" id="GEQ86713.1"/>
    </source>
</evidence>
<dbReference type="InterPro" id="IPR036594">
    <property type="entry name" value="Meth_synthase_dom"/>
</dbReference>
<dbReference type="GO" id="GO:0003677">
    <property type="term" value="F:DNA binding"/>
    <property type="evidence" value="ECO:0007669"/>
    <property type="project" value="UniProtKB-KW"/>
</dbReference>